<dbReference type="Proteomes" id="UP001219518">
    <property type="component" value="Unassembled WGS sequence"/>
</dbReference>
<dbReference type="InterPro" id="IPR000008">
    <property type="entry name" value="C2_dom"/>
</dbReference>
<dbReference type="GO" id="GO:0005886">
    <property type="term" value="C:plasma membrane"/>
    <property type="evidence" value="ECO:0007669"/>
    <property type="project" value="TreeGrafter"/>
</dbReference>
<name>A0AAE1HZ74_9NEOP</name>
<dbReference type="EMBL" id="JAHWGI010001407">
    <property type="protein sequence ID" value="KAK3929936.1"/>
    <property type="molecule type" value="Genomic_DNA"/>
</dbReference>
<dbReference type="Gene3D" id="2.60.40.150">
    <property type="entry name" value="C2 domain"/>
    <property type="match status" value="1"/>
</dbReference>
<keyword evidence="3" id="KW-1185">Reference proteome</keyword>
<dbReference type="SUPFAM" id="SSF49562">
    <property type="entry name" value="C2 domain (Calcium/lipid-binding domain, CaLB)"/>
    <property type="match status" value="1"/>
</dbReference>
<dbReference type="GO" id="GO:0030276">
    <property type="term" value="F:clathrin binding"/>
    <property type="evidence" value="ECO:0007669"/>
    <property type="project" value="TreeGrafter"/>
</dbReference>
<dbReference type="GO" id="GO:0001786">
    <property type="term" value="F:phosphatidylserine binding"/>
    <property type="evidence" value="ECO:0007669"/>
    <property type="project" value="TreeGrafter"/>
</dbReference>
<evidence type="ECO:0000313" key="2">
    <source>
        <dbReference type="EMBL" id="KAK3929936.1"/>
    </source>
</evidence>
<evidence type="ECO:0000259" key="1">
    <source>
        <dbReference type="PROSITE" id="PS50004"/>
    </source>
</evidence>
<protein>
    <submittedName>
        <fullName evidence="2">Synaptotagmin-C</fullName>
    </submittedName>
</protein>
<dbReference type="GO" id="GO:0005509">
    <property type="term" value="F:calcium ion binding"/>
    <property type="evidence" value="ECO:0007669"/>
    <property type="project" value="TreeGrafter"/>
</dbReference>
<feature type="domain" description="C2" evidence="1">
    <location>
        <begin position="1"/>
        <end position="116"/>
    </location>
</feature>
<dbReference type="GO" id="GO:0005544">
    <property type="term" value="F:calcium-dependent phospholipid binding"/>
    <property type="evidence" value="ECO:0007669"/>
    <property type="project" value="TreeGrafter"/>
</dbReference>
<gene>
    <name evidence="2" type="ORF">KUF71_020920</name>
</gene>
<reference evidence="2" key="2">
    <citation type="journal article" date="2023" name="BMC Genomics">
        <title>Pest status, molecular evolution, and epigenetic factors derived from the genome assembly of Frankliniella fusca, a thysanopteran phytovirus vector.</title>
        <authorList>
            <person name="Catto M.A."/>
            <person name="Labadie P.E."/>
            <person name="Jacobson A.L."/>
            <person name="Kennedy G.G."/>
            <person name="Srinivasan R."/>
            <person name="Hunt B.G."/>
        </authorList>
    </citation>
    <scope>NUCLEOTIDE SEQUENCE</scope>
    <source>
        <strain evidence="2">PL_HMW_Pooled</strain>
    </source>
</reference>
<accession>A0AAE1HZ74</accession>
<evidence type="ECO:0000313" key="3">
    <source>
        <dbReference type="Proteomes" id="UP001219518"/>
    </source>
</evidence>
<dbReference type="SMART" id="SM00239">
    <property type="entry name" value="C2"/>
    <property type="match status" value="1"/>
</dbReference>
<dbReference type="GO" id="GO:0070382">
    <property type="term" value="C:exocytic vesicle"/>
    <property type="evidence" value="ECO:0007669"/>
    <property type="project" value="TreeGrafter"/>
</dbReference>
<comment type="caution">
    <text evidence="2">The sequence shown here is derived from an EMBL/GenBank/DDBJ whole genome shotgun (WGS) entry which is preliminary data.</text>
</comment>
<reference evidence="2" key="1">
    <citation type="submission" date="2021-07" db="EMBL/GenBank/DDBJ databases">
        <authorList>
            <person name="Catto M.A."/>
            <person name="Jacobson A."/>
            <person name="Kennedy G."/>
            <person name="Labadie P."/>
            <person name="Hunt B.G."/>
            <person name="Srinivasan R."/>
        </authorList>
    </citation>
    <scope>NUCLEOTIDE SEQUENCE</scope>
    <source>
        <strain evidence="2">PL_HMW_Pooled</strain>
        <tissue evidence="2">Head</tissue>
    </source>
</reference>
<dbReference type="PANTHER" id="PTHR10024">
    <property type="entry name" value="SYNAPTOTAGMIN"/>
    <property type="match status" value="1"/>
</dbReference>
<dbReference type="PROSITE" id="PS50004">
    <property type="entry name" value="C2"/>
    <property type="match status" value="1"/>
</dbReference>
<dbReference type="Pfam" id="PF00168">
    <property type="entry name" value="C2"/>
    <property type="match status" value="1"/>
</dbReference>
<proteinExistence type="predicted"/>
<dbReference type="InterPro" id="IPR035892">
    <property type="entry name" value="C2_domain_sf"/>
</dbReference>
<dbReference type="AlphaFoldDB" id="A0AAE1HZ74"/>
<organism evidence="2 3">
    <name type="scientific">Frankliniella fusca</name>
    <dbReference type="NCBI Taxonomy" id="407009"/>
    <lineage>
        <taxon>Eukaryota</taxon>
        <taxon>Metazoa</taxon>
        <taxon>Ecdysozoa</taxon>
        <taxon>Arthropoda</taxon>
        <taxon>Hexapoda</taxon>
        <taxon>Insecta</taxon>
        <taxon>Pterygota</taxon>
        <taxon>Neoptera</taxon>
        <taxon>Paraneoptera</taxon>
        <taxon>Thysanoptera</taxon>
        <taxon>Terebrantia</taxon>
        <taxon>Thripoidea</taxon>
        <taxon>Thripidae</taxon>
        <taxon>Frankliniella</taxon>
    </lineage>
</organism>
<sequence length="138" mass="15583">MYVGNLEFAVPHFQSDLKPHPYVKVYLLCQGRRIKKRKTTVKRSSLAPVYNEALVFDVPSSNVEDVSLIVKVIDYDRIGHNELMGCCGIGPSFIGVGREHWQEMLDNPRKPVAQWYTLMETVPDNTASVSLSCLNSAR</sequence>
<dbReference type="GO" id="GO:0017156">
    <property type="term" value="P:calcium-ion regulated exocytosis"/>
    <property type="evidence" value="ECO:0007669"/>
    <property type="project" value="TreeGrafter"/>
</dbReference>
<dbReference type="PANTHER" id="PTHR10024:SF374">
    <property type="entry name" value="C2 DOMAIN-CONTAINING PROTEIN"/>
    <property type="match status" value="1"/>
</dbReference>
<dbReference type="GO" id="GO:0000149">
    <property type="term" value="F:SNARE binding"/>
    <property type="evidence" value="ECO:0007669"/>
    <property type="project" value="TreeGrafter"/>
</dbReference>